<proteinExistence type="predicted"/>
<comment type="subcellular location">
    <subcellularLocation>
        <location evidence="1">Membrane</location>
        <topology evidence="1">Single-pass membrane protein</topology>
    </subcellularLocation>
</comment>
<feature type="compositionally biased region" description="Pro residues" evidence="5">
    <location>
        <begin position="82"/>
        <end position="93"/>
    </location>
</feature>
<dbReference type="Proteomes" id="UP000469159">
    <property type="component" value="Unassembled WGS sequence"/>
</dbReference>
<feature type="compositionally biased region" description="Gly residues" evidence="5">
    <location>
        <begin position="107"/>
        <end position="141"/>
    </location>
</feature>
<dbReference type="InterPro" id="IPR006260">
    <property type="entry name" value="TonB/TolA_C"/>
</dbReference>
<organism evidence="8 9">
    <name type="scientific">Croceibacterium soli</name>
    <dbReference type="NCBI Taxonomy" id="1739690"/>
    <lineage>
        <taxon>Bacteria</taxon>
        <taxon>Pseudomonadati</taxon>
        <taxon>Pseudomonadota</taxon>
        <taxon>Alphaproteobacteria</taxon>
        <taxon>Sphingomonadales</taxon>
        <taxon>Erythrobacteraceae</taxon>
        <taxon>Croceibacterium</taxon>
    </lineage>
</organism>
<dbReference type="Pfam" id="PF03544">
    <property type="entry name" value="TonB_C"/>
    <property type="match status" value="1"/>
</dbReference>
<keyword evidence="2 6" id="KW-0812">Transmembrane</keyword>
<gene>
    <name evidence="8" type="ORF">GRI75_11315</name>
</gene>
<dbReference type="NCBIfam" id="TIGR01352">
    <property type="entry name" value="tonB_Cterm"/>
    <property type="match status" value="1"/>
</dbReference>
<evidence type="ECO:0000256" key="2">
    <source>
        <dbReference type="ARBA" id="ARBA00022692"/>
    </source>
</evidence>
<dbReference type="EMBL" id="WTYK01000006">
    <property type="protein sequence ID" value="MXP42229.1"/>
    <property type="molecule type" value="Genomic_DNA"/>
</dbReference>
<sequence>MAVQPLGNRNRALGLAAAVGVHVAAVALLVLFAADPSVPPKPEGDLVAVLPTEPLPPEPPPPVDEEEGAAAPPSRGESDDAPSPPEPPAPLQTPVPAEVSPDPGSDSGSGSGVAAGSGAGRGGEGSGRGAGAGGSGTGSGGFTPPVRIAGALSHADYARANPPAGAAGTVFIAFRVRIDGAVDRCRVVRSSGFDVFDRATCRLVEQRFRFRPARDARGQAVEYELRTNFTWEPR</sequence>
<evidence type="ECO:0000256" key="3">
    <source>
        <dbReference type="ARBA" id="ARBA00022989"/>
    </source>
</evidence>
<dbReference type="Gene3D" id="3.30.1150.10">
    <property type="match status" value="1"/>
</dbReference>
<evidence type="ECO:0000256" key="4">
    <source>
        <dbReference type="ARBA" id="ARBA00023136"/>
    </source>
</evidence>
<evidence type="ECO:0000256" key="1">
    <source>
        <dbReference type="ARBA" id="ARBA00004167"/>
    </source>
</evidence>
<evidence type="ECO:0000256" key="6">
    <source>
        <dbReference type="SAM" id="Phobius"/>
    </source>
</evidence>
<dbReference type="RefSeq" id="WP_160747085.1">
    <property type="nucleotide sequence ID" value="NZ_WTYK01000006.1"/>
</dbReference>
<feature type="domain" description="TonB C-terminal" evidence="7">
    <location>
        <begin position="142"/>
        <end position="234"/>
    </location>
</feature>
<evidence type="ECO:0000313" key="8">
    <source>
        <dbReference type="EMBL" id="MXP42229.1"/>
    </source>
</evidence>
<feature type="transmembrane region" description="Helical" evidence="6">
    <location>
        <begin position="12"/>
        <end position="34"/>
    </location>
</feature>
<keyword evidence="9" id="KW-1185">Reference proteome</keyword>
<reference evidence="8 9" key="1">
    <citation type="submission" date="2019-12" db="EMBL/GenBank/DDBJ databases">
        <title>Genomic-based taxomic classification of the family Erythrobacteraceae.</title>
        <authorList>
            <person name="Xu L."/>
        </authorList>
    </citation>
    <scope>NUCLEOTIDE SEQUENCE [LARGE SCALE GENOMIC DNA]</scope>
    <source>
        <strain evidence="8 9">MCCC 1K02066</strain>
    </source>
</reference>
<dbReference type="GO" id="GO:0016020">
    <property type="term" value="C:membrane"/>
    <property type="evidence" value="ECO:0007669"/>
    <property type="project" value="UniProtKB-SubCell"/>
</dbReference>
<evidence type="ECO:0000259" key="7">
    <source>
        <dbReference type="PROSITE" id="PS52015"/>
    </source>
</evidence>
<dbReference type="AlphaFoldDB" id="A0A6I4UWV7"/>
<feature type="region of interest" description="Disordered" evidence="5">
    <location>
        <begin position="37"/>
        <end position="142"/>
    </location>
</feature>
<comment type="caution">
    <text evidence="8">The sequence shown here is derived from an EMBL/GenBank/DDBJ whole genome shotgun (WGS) entry which is preliminary data.</text>
</comment>
<dbReference type="SUPFAM" id="SSF74653">
    <property type="entry name" value="TolA/TonB C-terminal domain"/>
    <property type="match status" value="1"/>
</dbReference>
<keyword evidence="3 6" id="KW-1133">Transmembrane helix</keyword>
<protein>
    <submittedName>
        <fullName evidence="8">TonB family protein</fullName>
    </submittedName>
</protein>
<evidence type="ECO:0000256" key="5">
    <source>
        <dbReference type="SAM" id="MobiDB-lite"/>
    </source>
</evidence>
<dbReference type="InterPro" id="IPR037682">
    <property type="entry name" value="TonB_C"/>
</dbReference>
<evidence type="ECO:0000313" key="9">
    <source>
        <dbReference type="Proteomes" id="UP000469159"/>
    </source>
</evidence>
<name>A0A6I4UWV7_9SPHN</name>
<feature type="compositionally biased region" description="Pro residues" evidence="5">
    <location>
        <begin position="53"/>
        <end position="62"/>
    </location>
</feature>
<keyword evidence="4 6" id="KW-0472">Membrane</keyword>
<accession>A0A6I4UWV7</accession>
<dbReference type="OrthoDB" id="7390536at2"/>
<dbReference type="PROSITE" id="PS52015">
    <property type="entry name" value="TONB_CTD"/>
    <property type="match status" value="1"/>
</dbReference>
<dbReference type="GO" id="GO:0055085">
    <property type="term" value="P:transmembrane transport"/>
    <property type="evidence" value="ECO:0007669"/>
    <property type="project" value="InterPro"/>
</dbReference>